<protein>
    <submittedName>
        <fullName evidence="1">Uncharacterized protein</fullName>
    </submittedName>
</protein>
<name>A0ACC1HNQ2_9FUNG</name>
<accession>A0ACC1HNQ2</accession>
<keyword evidence="2" id="KW-1185">Reference proteome</keyword>
<proteinExistence type="predicted"/>
<dbReference type="Proteomes" id="UP001145114">
    <property type="component" value="Unassembled WGS sequence"/>
</dbReference>
<organism evidence="1 2">
    <name type="scientific">Spiromyces aspiralis</name>
    <dbReference type="NCBI Taxonomy" id="68401"/>
    <lineage>
        <taxon>Eukaryota</taxon>
        <taxon>Fungi</taxon>
        <taxon>Fungi incertae sedis</taxon>
        <taxon>Zoopagomycota</taxon>
        <taxon>Kickxellomycotina</taxon>
        <taxon>Kickxellomycetes</taxon>
        <taxon>Kickxellales</taxon>
        <taxon>Kickxellaceae</taxon>
        <taxon>Spiromyces</taxon>
    </lineage>
</organism>
<sequence>MALAEAAAKSAGTRTDKTTQPKSDRDGPSKPNFVTPSSAPVSGAGSKGNIESNDDDEDEWDKRIRRTGCYAENEALLICHADSHDWRKCLKEMKAFRDCMKAQGRLNPDAG</sequence>
<reference evidence="1" key="1">
    <citation type="submission" date="2022-06" db="EMBL/GenBank/DDBJ databases">
        <title>Phylogenomic reconstructions and comparative analyses of Kickxellomycotina fungi.</title>
        <authorList>
            <person name="Reynolds N.K."/>
            <person name="Stajich J.E."/>
            <person name="Barry K."/>
            <person name="Grigoriev I.V."/>
            <person name="Crous P."/>
            <person name="Smith M.E."/>
        </authorList>
    </citation>
    <scope>NUCLEOTIDE SEQUENCE</scope>
    <source>
        <strain evidence="1">RSA 2271</strain>
    </source>
</reference>
<dbReference type="EMBL" id="JAMZIH010001771">
    <property type="protein sequence ID" value="KAJ1677916.1"/>
    <property type="molecule type" value="Genomic_DNA"/>
</dbReference>
<comment type="caution">
    <text evidence="1">The sequence shown here is derived from an EMBL/GenBank/DDBJ whole genome shotgun (WGS) entry which is preliminary data.</text>
</comment>
<evidence type="ECO:0000313" key="1">
    <source>
        <dbReference type="EMBL" id="KAJ1677916.1"/>
    </source>
</evidence>
<evidence type="ECO:0000313" key="2">
    <source>
        <dbReference type="Proteomes" id="UP001145114"/>
    </source>
</evidence>
<gene>
    <name evidence="1" type="ORF">EV182_005177</name>
</gene>